<dbReference type="SUPFAM" id="SSF69318">
    <property type="entry name" value="Integrin alpha N-terminal domain"/>
    <property type="match status" value="2"/>
</dbReference>
<dbReference type="Gene3D" id="2.130.10.130">
    <property type="entry name" value="Integrin alpha, N-terminal"/>
    <property type="match status" value="2"/>
</dbReference>
<evidence type="ECO:0000256" key="2">
    <source>
        <dbReference type="SAM" id="SignalP"/>
    </source>
</evidence>
<dbReference type="EMBL" id="CP094534">
    <property type="protein sequence ID" value="UOE34802.1"/>
    <property type="molecule type" value="Genomic_DNA"/>
</dbReference>
<dbReference type="Pfam" id="PF13517">
    <property type="entry name" value="FG-GAP_3"/>
    <property type="match status" value="4"/>
</dbReference>
<sequence length="573" mass="57080">MNPFYAFTHRAFGAALLLAAAGPAWAQAPVITSVIPMANARAVPRTSAVTVNFSQPLTAASAGALKVFSSQRGGLRTRGATPAVVNSNALSFAPTAYPYMPGETVQYTVVPTTGPGGGAPGRVGQFTAAVGGTGNGNFQTGSTPSVGSEPTRILVADLDGDGDLDLANNLLNLSLIGIRLNNGSGTFSGNQYVPIPNPASNVVAGDVDGDGDLDLMATTAPSNGAPGTVSVRLNDGSGTFSTGQDMVISSPSDLRMGDVDGDGDLDIVVPNGRFGASPVNVCLNNGNGTFSSGPDAPVTAMSVVALGDMDNDGDLDLVANDGASAGKLSVRLNTGAGAFAGTYEVSGVHLESLTLGDVDGDGDLDVVGAGAGQVEVILNTGNGTFSGGSSVGMSGGSLTNAALGDVDGDGDLDLIGINANYMSSGSPAGKVCLRLNNGRGTFGSGADINVLFNPFSAAFGDVDGDGDLDILTTSASLNPGRASVLLNQPGLVTAARPTTPTPALSLFPNPTRGVVTITDATPNAPLTVLDALGRALLTATTDAAGTARLPLDGLPTGVYLVRSGEQVRRLAVE</sequence>
<dbReference type="InterPro" id="IPR028994">
    <property type="entry name" value="Integrin_alpha_N"/>
</dbReference>
<dbReference type="Proteomes" id="UP000831390">
    <property type="component" value="Chromosome"/>
</dbReference>
<feature type="chain" id="PRO_5045582425" evidence="2">
    <location>
        <begin position="27"/>
        <end position="573"/>
    </location>
</feature>
<feature type="signal peptide" evidence="2">
    <location>
        <begin position="1"/>
        <end position="26"/>
    </location>
</feature>
<dbReference type="InterPro" id="IPR032812">
    <property type="entry name" value="SbsA_Ig"/>
</dbReference>
<evidence type="ECO:0000313" key="5">
    <source>
        <dbReference type="Proteomes" id="UP000831390"/>
    </source>
</evidence>
<dbReference type="PANTHER" id="PTHR46580">
    <property type="entry name" value="SENSOR KINASE-RELATED"/>
    <property type="match status" value="1"/>
</dbReference>
<dbReference type="RefSeq" id="WP_243516119.1">
    <property type="nucleotide sequence ID" value="NZ_CP094534.1"/>
</dbReference>
<protein>
    <submittedName>
        <fullName evidence="4">FG-GAP-like repeat-containing protein</fullName>
    </submittedName>
</protein>
<organism evidence="4 5">
    <name type="scientific">Hymenobacter monticola</name>
    <dbReference type="NCBI Taxonomy" id="1705399"/>
    <lineage>
        <taxon>Bacteria</taxon>
        <taxon>Pseudomonadati</taxon>
        <taxon>Bacteroidota</taxon>
        <taxon>Cytophagia</taxon>
        <taxon>Cytophagales</taxon>
        <taxon>Hymenobacteraceae</taxon>
        <taxon>Hymenobacter</taxon>
    </lineage>
</organism>
<keyword evidence="1 2" id="KW-0732">Signal</keyword>
<evidence type="ECO:0000259" key="3">
    <source>
        <dbReference type="Pfam" id="PF13205"/>
    </source>
</evidence>
<dbReference type="NCBIfam" id="TIGR04183">
    <property type="entry name" value="Por_Secre_tail"/>
    <property type="match status" value="1"/>
</dbReference>
<dbReference type="Pfam" id="PF13205">
    <property type="entry name" value="Big_5"/>
    <property type="match status" value="1"/>
</dbReference>
<evidence type="ECO:0000313" key="4">
    <source>
        <dbReference type="EMBL" id="UOE34802.1"/>
    </source>
</evidence>
<evidence type="ECO:0000256" key="1">
    <source>
        <dbReference type="ARBA" id="ARBA00022729"/>
    </source>
</evidence>
<name>A0ABY4B945_9BACT</name>
<accession>A0ABY4B945</accession>
<proteinExistence type="predicted"/>
<dbReference type="InterPro" id="IPR013517">
    <property type="entry name" value="FG-GAP"/>
</dbReference>
<dbReference type="InterPro" id="IPR026444">
    <property type="entry name" value="Secre_tail"/>
</dbReference>
<gene>
    <name evidence="4" type="ORF">MTP16_03900</name>
</gene>
<reference evidence="4 5" key="1">
    <citation type="submission" date="2022-03" db="EMBL/GenBank/DDBJ databases">
        <title>Hymenobactersp. isolated from the air.</title>
        <authorList>
            <person name="Won M."/>
            <person name="Kwon S.-W."/>
        </authorList>
    </citation>
    <scope>NUCLEOTIDE SEQUENCE [LARGE SCALE GENOMIC DNA]</scope>
    <source>
        <strain evidence="4 5">KACC 22596</strain>
    </source>
</reference>
<feature type="domain" description="SbsA Ig-like" evidence="3">
    <location>
        <begin position="27"/>
        <end position="109"/>
    </location>
</feature>
<keyword evidence="5" id="KW-1185">Reference proteome</keyword>